<name>A0A7L7YTG9_9VIRU</name>
<accession>A0A7L7YTG9</accession>
<sequence>METLCHSCQLPTNGSYYHRDCFLELTPEDEEVAQLMACEEEMPTEEELMPEMQETTPLSAKAYLEELGYYSEMGESYAENFKRISIGIENISPALLKRVPQGAVHDGELSIFRFLNEECTFLMWKLMLFKFESVVRIDMNCISKFYYNLETDDVMHLGCVDEVPANVTLATASFYDMDKGECQEFIKEHESLFFCDVCQKFIMHNGCENVKEDILKAERKKFEDYHSKVTLYAEEEILCEFKVMYDGLMSTDE</sequence>
<proteinExistence type="predicted"/>
<organism evidence="1">
    <name type="scientific">uncultured densovirus</name>
    <dbReference type="NCBI Taxonomy" id="748192"/>
    <lineage>
        <taxon>Viruses</taxon>
        <taxon>Monodnaviria</taxon>
        <taxon>Shotokuvirae</taxon>
        <taxon>Cossaviricota</taxon>
        <taxon>Quintoviricetes</taxon>
        <taxon>Piccovirales</taxon>
        <taxon>Parvoviridae</taxon>
        <taxon>Densovirinae</taxon>
        <taxon>environmental samples</taxon>
    </lineage>
</organism>
<gene>
    <name evidence="1" type="primary">NS3</name>
</gene>
<protein>
    <submittedName>
        <fullName evidence="1">NS3</fullName>
    </submittedName>
</protein>
<dbReference type="EMBL" id="MT733044">
    <property type="protein sequence ID" value="QOD39579.1"/>
    <property type="molecule type" value="Genomic_DNA"/>
</dbReference>
<reference evidence="1" key="1">
    <citation type="submission" date="2020-07" db="EMBL/GenBank/DDBJ databases">
        <title>Diversity of sea star-associated densoviruses and transcribed endogenized viral elements of densovirus origin.</title>
        <authorList>
            <person name="Jackson E.W."/>
            <person name="Hewson I."/>
        </authorList>
    </citation>
    <scope>NUCLEOTIDE SEQUENCE</scope>
</reference>
<evidence type="ECO:0000313" key="1">
    <source>
        <dbReference type="EMBL" id="QOD39579.1"/>
    </source>
</evidence>